<keyword evidence="1" id="KW-0614">Plasmid</keyword>
<name>A0A6B7Q4P7_9PSED</name>
<reference evidence="1" key="1">
    <citation type="submission" date="2019-08" db="EMBL/GenBank/DDBJ databases">
        <authorList>
            <person name="Zhou D."/>
            <person name="Chen F."/>
        </authorList>
    </citation>
    <scope>NUCLEOTIDE SEQUENCE</scope>
    <source>
        <strain evidence="1">QJ20133</strain>
        <plasmid evidence="1">pJ20133-VIM</plasmid>
    </source>
</reference>
<geneLocation type="plasmid" evidence="1">
    <name>pJ20133-VIM</name>
</geneLocation>
<accession>A0A6B7Q4P7</accession>
<organism evidence="1">
    <name type="scientific">Pseudomonas monteilii</name>
    <dbReference type="NCBI Taxonomy" id="76759"/>
    <lineage>
        <taxon>Bacteria</taxon>
        <taxon>Pseudomonadati</taxon>
        <taxon>Pseudomonadota</taxon>
        <taxon>Gammaproteobacteria</taxon>
        <taxon>Pseudomonadales</taxon>
        <taxon>Pseudomonadaceae</taxon>
        <taxon>Pseudomonas</taxon>
    </lineage>
</organism>
<protein>
    <submittedName>
        <fullName evidence="1">Uncharacterized protein</fullName>
    </submittedName>
</protein>
<dbReference type="AlphaFoldDB" id="A0A6B7Q4P7"/>
<dbReference type="EMBL" id="MN310371">
    <property type="protein sequence ID" value="QFX76572.1"/>
    <property type="molecule type" value="Genomic_DNA"/>
</dbReference>
<sequence length="46" mass="5229">MVMLQSLAQCGRCPVNARPAALKLPAWPNSLAWITRPEEPRWVWIA</sequence>
<evidence type="ECO:0000313" key="1">
    <source>
        <dbReference type="EMBL" id="QFX76572.1"/>
    </source>
</evidence>
<proteinExistence type="predicted"/>